<evidence type="ECO:0000256" key="8">
    <source>
        <dbReference type="SAM" id="Phobius"/>
    </source>
</evidence>
<accession>A0A365N7K4</accession>
<keyword evidence="6" id="KW-0325">Glycoprotein</keyword>
<evidence type="ECO:0000256" key="1">
    <source>
        <dbReference type="ARBA" id="ARBA00004141"/>
    </source>
</evidence>
<evidence type="ECO:0000313" key="10">
    <source>
        <dbReference type="Proteomes" id="UP000251714"/>
    </source>
</evidence>
<feature type="transmembrane region" description="Helical" evidence="8">
    <location>
        <begin position="1041"/>
        <end position="1061"/>
    </location>
</feature>
<evidence type="ECO:0000256" key="2">
    <source>
        <dbReference type="ARBA" id="ARBA00022448"/>
    </source>
</evidence>
<protein>
    <recommendedName>
        <fullName evidence="11">Major facilitator superfamily (MFS) profile domain-containing protein</fullName>
    </recommendedName>
</protein>
<evidence type="ECO:0000256" key="5">
    <source>
        <dbReference type="ARBA" id="ARBA00023136"/>
    </source>
</evidence>
<feature type="compositionally biased region" description="Low complexity" evidence="7">
    <location>
        <begin position="322"/>
        <end position="337"/>
    </location>
</feature>
<dbReference type="GO" id="GO:0016020">
    <property type="term" value="C:membrane"/>
    <property type="evidence" value="ECO:0007669"/>
    <property type="project" value="UniProtKB-SubCell"/>
</dbReference>
<evidence type="ECO:0000256" key="3">
    <source>
        <dbReference type="ARBA" id="ARBA00022692"/>
    </source>
</evidence>
<reference evidence="9 10" key="1">
    <citation type="submission" date="2017-12" db="EMBL/GenBank/DDBJ databases">
        <title>Genome sequence of the mycotoxigenic crop pathogen Fusarium proliferatum, strain ITEM 2341 from Date Palm.</title>
        <authorList>
            <person name="Almiman B.F."/>
            <person name="Shittu T.A."/>
            <person name="Muthumeenakshi S."/>
            <person name="Baroncelli R."/>
            <person name="Sreenivasaprasada S."/>
        </authorList>
    </citation>
    <scope>NUCLEOTIDE SEQUENCE [LARGE SCALE GENOMIC DNA]</scope>
    <source>
        <strain evidence="9 10">ITEM 2341</strain>
    </source>
</reference>
<feature type="region of interest" description="Disordered" evidence="7">
    <location>
        <begin position="366"/>
        <end position="608"/>
    </location>
</feature>
<evidence type="ECO:0000256" key="4">
    <source>
        <dbReference type="ARBA" id="ARBA00022989"/>
    </source>
</evidence>
<feature type="transmembrane region" description="Helical" evidence="8">
    <location>
        <begin position="811"/>
        <end position="830"/>
    </location>
</feature>
<feature type="compositionally biased region" description="Polar residues" evidence="7">
    <location>
        <begin position="376"/>
        <end position="390"/>
    </location>
</feature>
<organism evidence="9 10">
    <name type="scientific">Gibberella intermedia</name>
    <name type="common">Bulb rot disease fungus</name>
    <name type="synonym">Fusarium proliferatum</name>
    <dbReference type="NCBI Taxonomy" id="948311"/>
    <lineage>
        <taxon>Eukaryota</taxon>
        <taxon>Fungi</taxon>
        <taxon>Dikarya</taxon>
        <taxon>Ascomycota</taxon>
        <taxon>Pezizomycotina</taxon>
        <taxon>Sordariomycetes</taxon>
        <taxon>Hypocreomycetidae</taxon>
        <taxon>Hypocreales</taxon>
        <taxon>Nectriaceae</taxon>
        <taxon>Fusarium</taxon>
        <taxon>Fusarium fujikuroi species complex</taxon>
    </lineage>
</organism>
<evidence type="ECO:0000313" key="9">
    <source>
        <dbReference type="EMBL" id="RBA16706.1"/>
    </source>
</evidence>
<feature type="compositionally biased region" description="Polar residues" evidence="7">
    <location>
        <begin position="132"/>
        <end position="152"/>
    </location>
</feature>
<feature type="transmembrane region" description="Helical" evidence="8">
    <location>
        <begin position="871"/>
        <end position="891"/>
    </location>
</feature>
<dbReference type="InterPro" id="IPR011701">
    <property type="entry name" value="MFS"/>
</dbReference>
<feature type="transmembrane region" description="Helical" evidence="8">
    <location>
        <begin position="903"/>
        <end position="925"/>
    </location>
</feature>
<feature type="compositionally biased region" description="Acidic residues" evidence="7">
    <location>
        <begin position="76"/>
        <end position="91"/>
    </location>
</feature>
<dbReference type="Gene3D" id="1.20.1250.20">
    <property type="entry name" value="MFS general substrate transporter like domains"/>
    <property type="match status" value="2"/>
</dbReference>
<comment type="subcellular location">
    <subcellularLocation>
        <location evidence="1">Membrane</location>
        <topology evidence="1">Multi-pass membrane protein</topology>
    </subcellularLocation>
</comment>
<name>A0A365N7K4_GIBIN</name>
<feature type="transmembrane region" description="Helical" evidence="8">
    <location>
        <begin position="1073"/>
        <end position="1094"/>
    </location>
</feature>
<dbReference type="EMBL" id="PKMI01000017">
    <property type="protein sequence ID" value="RBA16706.1"/>
    <property type="molecule type" value="Genomic_DNA"/>
</dbReference>
<sequence length="1201" mass="132185">MAGEDGWIIKLRNELQKGESVRWYVVVCGDDVREVPGKSDEEEKEVGYEQIRDAAQTMVRNRRTKDAMEGLSDSPSEYDDDNDRNEDEEDALTVLDCILGGPDGAATPRPLSRTLPDIDIPLQPQPDPNRASALTISTVWSQDESPNGTARQETPDIDAPLQPRELDKRKSVPTVSSVWSRKDSLDNALALETPDVEMPLLYPVNTRYSASTASEIYSAYGQSRIEPEEFADIHSSAQDSIRGEIPNVKQPLKPNGLHPSRSSTPPTPKPLQRQLPAPTIYRPESFVPPFSPVLPPMESFDQESPRLNTPSRTENVKPPETSWPLSSDSPLESSGSSTFHNQDTPYPYVTSITNPKDSLGTYLNIPKELVPPRTPSPTSEYSPQPQNFGSNMPKFEGIVPHAPPLLVSPNPARLEQPSSGVLYEAGDTVSEQQLSPAPMPKAKQVVLPDLDTKAAQEPASKPPASVTTPTSAHRKPINPVLKTPPRKPTTQQIAQKSPKSRLPRSVPKNIRISNVPLPPEPEIKTPRRPPTPPKPRGASGGNSQQRPQTAPEKGTPSSKAHARMLSMPYRYEAPGSLQELEREELALEPAPPLVSDYNAGPESDSESNLASSIIFLPIASLPIALGSLNPPQIEMALSRPEPGPSTSVEAFAQTGAEPSLDDSDDEDLRSAVGSGSDVYELHERTTGRDRHGSAIWDAEAAEDGDVDHPLVGERSRSPGSMASFQLYTPDEEQAVRRKFDRKLVLFVALLYMLSFVDRSNIGNARIAGMDEDLQSDPPRDEWYQWALTAFYITYIAFEWMSLLWKLIPAHIFVSMVVLTWGLMASLQAVATSYPMLIALRAVLGIGEAGFTGIPFYLSFFFKREELAFRTAIFISAAPLATTFASTLAWLIVKFAEFGPIAPWRLLFIIEGFPSVIASVVAWNVIPDSPQTAPYLTKREKKVAHLRLRSEQSTATNNKPSSGLKGRDVLAIFRDPVAWITATMFFLTNMAYSSLPVFLPKILTEMGHDTLTSQALSAPPYLAAFVIVLFTAHMSDRLRTRTVPLIFHALASSCGYAILALAKPLNLPNFIRYMAVYPAAVGFFNVVTLIITWSINNQANQSRQGGGFALLQLVGQCGPLVGTRLYPDRDAPYYAPGMSTCAIAMLLVSILAYALRFYLKYKNRKFDRAESERRQAGDEVEEEGLVGPGRRKSAAVVFRYML</sequence>
<keyword evidence="3 8" id="KW-0812">Transmembrane</keyword>
<feature type="transmembrane region" description="Helical" evidence="8">
    <location>
        <begin position="1010"/>
        <end position="1029"/>
    </location>
</feature>
<proteinExistence type="predicted"/>
<feature type="region of interest" description="Disordered" evidence="7">
    <location>
        <begin position="229"/>
        <end position="352"/>
    </location>
</feature>
<feature type="region of interest" description="Disordered" evidence="7">
    <location>
        <begin position="54"/>
        <end position="179"/>
    </location>
</feature>
<gene>
    <name evidence="9" type="ORF">FPRO05_01430</name>
</gene>
<dbReference type="FunFam" id="1.20.1250.20:FF:000013">
    <property type="entry name" value="MFS general substrate transporter"/>
    <property type="match status" value="1"/>
</dbReference>
<feature type="transmembrane region" description="Helical" evidence="8">
    <location>
        <begin position="976"/>
        <end position="998"/>
    </location>
</feature>
<dbReference type="Pfam" id="PF07690">
    <property type="entry name" value="MFS_1"/>
    <property type="match status" value="1"/>
</dbReference>
<dbReference type="FunFam" id="1.20.1250.20:FF:000018">
    <property type="entry name" value="MFS transporter permease"/>
    <property type="match status" value="1"/>
</dbReference>
<dbReference type="Proteomes" id="UP000251714">
    <property type="component" value="Unassembled WGS sequence"/>
</dbReference>
<evidence type="ECO:0008006" key="11">
    <source>
        <dbReference type="Google" id="ProtNLM"/>
    </source>
</evidence>
<dbReference type="PANTHER" id="PTHR43791">
    <property type="entry name" value="PERMEASE-RELATED"/>
    <property type="match status" value="1"/>
</dbReference>
<feature type="transmembrane region" description="Helical" evidence="8">
    <location>
        <begin position="1132"/>
        <end position="1154"/>
    </location>
</feature>
<dbReference type="SUPFAM" id="SSF103473">
    <property type="entry name" value="MFS general substrate transporter"/>
    <property type="match status" value="1"/>
</dbReference>
<feature type="transmembrane region" description="Helical" evidence="8">
    <location>
        <begin position="1106"/>
        <end position="1126"/>
    </location>
</feature>
<feature type="transmembrane region" description="Helical" evidence="8">
    <location>
        <begin position="836"/>
        <end position="859"/>
    </location>
</feature>
<dbReference type="PANTHER" id="PTHR43791:SF27">
    <property type="entry name" value="TRANSPORTER, PUTATIVE (AFU_ORTHOLOGUE AFUA_2G15730)-RELATED"/>
    <property type="match status" value="1"/>
</dbReference>
<keyword evidence="2" id="KW-0813">Transport</keyword>
<evidence type="ECO:0000256" key="7">
    <source>
        <dbReference type="SAM" id="MobiDB-lite"/>
    </source>
</evidence>
<feature type="compositionally biased region" description="Polar residues" evidence="7">
    <location>
        <begin position="338"/>
        <end position="352"/>
    </location>
</feature>
<dbReference type="InterPro" id="IPR036259">
    <property type="entry name" value="MFS_trans_sf"/>
</dbReference>
<feature type="compositionally biased region" description="Basic and acidic residues" evidence="7">
    <location>
        <begin position="679"/>
        <end position="692"/>
    </location>
</feature>
<evidence type="ECO:0000256" key="6">
    <source>
        <dbReference type="ARBA" id="ARBA00023180"/>
    </source>
</evidence>
<comment type="caution">
    <text evidence="9">The sequence shown here is derived from an EMBL/GenBank/DDBJ whole genome shotgun (WGS) entry which is preliminary data.</text>
</comment>
<feature type="transmembrane region" description="Helical" evidence="8">
    <location>
        <begin position="782"/>
        <end position="804"/>
    </location>
</feature>
<keyword evidence="4 8" id="KW-1133">Transmembrane helix</keyword>
<feature type="compositionally biased region" description="Polar residues" evidence="7">
    <location>
        <begin position="488"/>
        <end position="497"/>
    </location>
</feature>
<feature type="region of interest" description="Disordered" evidence="7">
    <location>
        <begin position="656"/>
        <end position="694"/>
    </location>
</feature>
<keyword evidence="5 8" id="KW-0472">Membrane</keyword>
<dbReference type="AlphaFoldDB" id="A0A365N7K4"/>
<dbReference type="GO" id="GO:0022857">
    <property type="term" value="F:transmembrane transporter activity"/>
    <property type="evidence" value="ECO:0007669"/>
    <property type="project" value="InterPro"/>
</dbReference>